<dbReference type="InterPro" id="IPR003870">
    <property type="entry name" value="DUF222"/>
</dbReference>
<feature type="domain" description="DUF222" evidence="2">
    <location>
        <begin position="39"/>
        <end position="291"/>
    </location>
</feature>
<evidence type="ECO:0000313" key="4">
    <source>
        <dbReference type="Proteomes" id="UP001232536"/>
    </source>
</evidence>
<dbReference type="Pfam" id="PF02720">
    <property type="entry name" value="DUF222"/>
    <property type="match status" value="2"/>
</dbReference>
<feature type="compositionally biased region" description="Pro residues" evidence="1">
    <location>
        <begin position="444"/>
        <end position="469"/>
    </location>
</feature>
<keyword evidence="4" id="KW-1185">Reference proteome</keyword>
<dbReference type="EMBL" id="JAUQYP010000001">
    <property type="protein sequence ID" value="MDO8105645.1"/>
    <property type="molecule type" value="Genomic_DNA"/>
</dbReference>
<protein>
    <submittedName>
        <fullName evidence="3">DUF222 domain-containing protein</fullName>
    </submittedName>
</protein>
<dbReference type="RefSeq" id="WP_304599354.1">
    <property type="nucleotide sequence ID" value="NZ_JAUQYP010000001.1"/>
</dbReference>
<evidence type="ECO:0000259" key="2">
    <source>
        <dbReference type="Pfam" id="PF02720"/>
    </source>
</evidence>
<name>A0ABT9D4M6_9CELL</name>
<reference evidence="3 4" key="1">
    <citation type="submission" date="2023-07" db="EMBL/GenBank/DDBJ databases">
        <title>Description of novel actinomycetes strains, isolated from tidal flat sediment.</title>
        <authorList>
            <person name="Lu C."/>
        </authorList>
    </citation>
    <scope>NUCLEOTIDE SEQUENCE [LARGE SCALE GENOMIC DNA]</scope>
    <source>
        <strain evidence="3 4">SYSU T00b441</strain>
    </source>
</reference>
<evidence type="ECO:0000256" key="1">
    <source>
        <dbReference type="SAM" id="MobiDB-lite"/>
    </source>
</evidence>
<dbReference type="Proteomes" id="UP001232536">
    <property type="component" value="Unassembled WGS sequence"/>
</dbReference>
<proteinExistence type="predicted"/>
<sequence>MAGGERVAGVLSRLRADVADLAAADLSGVDGADGPSLHAELARLAGQITAVAARVLARVEDDGRWQAGPARTFGQWVARREGTSVGAARRQATLGRALDHDLPATAAAVVEGALTLEHAQVLARAATSPAHKQALASSNPAVNEAWLVRQGRHQGADQFARTVARWAQTVDAGTAERDHQAAAAREHLTLSRRGDGLALHGFLTREHGEVLATALRAVGGVPPAEETRTVDQRHAAALVDTARLVLDRGLAGTGQAVRPHLSVHVGWEAFHHQVARAAQADGPGAATWLPATWHRVGEDPDRPDWAALAPAQFDDGTPVPPSVLARLACDSEITRVIFGPDSAVLDVGRAQRTFTGQQRRAVIARDRTCQYPGCHAPPTLGEIHHVRWWQRDTGPTAVPNGILLCFHHHDRVHQHHLHITRDHDRWLFTRPDGHAITHHRAGPPDDPPLPEHPGPPGPHRPPDDPPPPDGTTARGRPDVDQGELPLAG</sequence>
<accession>A0ABT9D4M6</accession>
<dbReference type="CDD" id="cd00085">
    <property type="entry name" value="HNHc"/>
    <property type="match status" value="1"/>
</dbReference>
<comment type="caution">
    <text evidence="3">The sequence shown here is derived from an EMBL/GenBank/DDBJ whole genome shotgun (WGS) entry which is preliminary data.</text>
</comment>
<dbReference type="InterPro" id="IPR003615">
    <property type="entry name" value="HNH_nuc"/>
</dbReference>
<organism evidence="3 4">
    <name type="scientific">Actinotalea lenta</name>
    <dbReference type="NCBI Taxonomy" id="3064654"/>
    <lineage>
        <taxon>Bacteria</taxon>
        <taxon>Bacillati</taxon>
        <taxon>Actinomycetota</taxon>
        <taxon>Actinomycetes</taxon>
        <taxon>Micrococcales</taxon>
        <taxon>Cellulomonadaceae</taxon>
        <taxon>Actinotalea</taxon>
    </lineage>
</organism>
<feature type="domain" description="DUF222" evidence="2">
    <location>
        <begin position="311"/>
        <end position="366"/>
    </location>
</feature>
<evidence type="ECO:0000313" key="3">
    <source>
        <dbReference type="EMBL" id="MDO8105645.1"/>
    </source>
</evidence>
<gene>
    <name evidence="3" type="ORF">Q6348_00345</name>
</gene>
<feature type="region of interest" description="Disordered" evidence="1">
    <location>
        <begin position="434"/>
        <end position="488"/>
    </location>
</feature>